<dbReference type="Pfam" id="PF07893">
    <property type="entry name" value="DUF1668"/>
    <property type="match status" value="1"/>
</dbReference>
<dbReference type="Gramene" id="TraesCS6A03G0826100.1">
    <property type="protein sequence ID" value="TraesCS6A03G0826100.1.CDS1"/>
    <property type="gene ID" value="TraesCS6A03G0826100"/>
</dbReference>
<evidence type="ECO:0008006" key="3">
    <source>
        <dbReference type="Google" id="ProtNLM"/>
    </source>
</evidence>
<protein>
    <recommendedName>
        <fullName evidence="3">F-box associated domain-containing protein</fullName>
    </recommendedName>
</protein>
<dbReference type="InterPro" id="IPR012871">
    <property type="entry name" value="DUF1668_ORYSA"/>
</dbReference>
<dbReference type="Gramene" id="TraesCLE_scaffold_072049_01G000100.1">
    <property type="protein sequence ID" value="TraesCLE_scaffold_072049_01G000100.1"/>
    <property type="gene ID" value="TraesCLE_scaffold_072049_01G000100"/>
</dbReference>
<dbReference type="Gramene" id="TraesPARA_EIv1.0_1967220.1">
    <property type="protein sequence ID" value="TraesPARA_EIv1.0_1967220.1.CDS1"/>
    <property type="gene ID" value="TraesPARA_EIv1.0_1967220"/>
</dbReference>
<evidence type="ECO:0000313" key="2">
    <source>
        <dbReference type="Proteomes" id="UP000019116"/>
    </source>
</evidence>
<dbReference type="Gramene" id="TraesROB_scaffold_063876_01G000100.1">
    <property type="protein sequence ID" value="TraesROB_scaffold_063876_01G000100.1"/>
    <property type="gene ID" value="TraesROB_scaffold_063876_01G000100"/>
</dbReference>
<dbReference type="OrthoDB" id="690758at2759"/>
<organism evidence="1">
    <name type="scientific">Triticum aestivum</name>
    <name type="common">Wheat</name>
    <dbReference type="NCBI Taxonomy" id="4565"/>
    <lineage>
        <taxon>Eukaryota</taxon>
        <taxon>Viridiplantae</taxon>
        <taxon>Streptophyta</taxon>
        <taxon>Embryophyta</taxon>
        <taxon>Tracheophyta</taxon>
        <taxon>Spermatophyta</taxon>
        <taxon>Magnoliopsida</taxon>
        <taxon>Liliopsida</taxon>
        <taxon>Poales</taxon>
        <taxon>Poaceae</taxon>
        <taxon>BOP clade</taxon>
        <taxon>Pooideae</taxon>
        <taxon>Triticodae</taxon>
        <taxon>Triticeae</taxon>
        <taxon>Triticinae</taxon>
        <taxon>Triticum</taxon>
    </lineage>
</organism>
<dbReference type="EnsemblPlants" id="TraesCS6A02G317800.1">
    <property type="protein sequence ID" value="TraesCS6A02G317800.1.cds1"/>
    <property type="gene ID" value="TraesCS6A02G317800"/>
</dbReference>
<dbReference type="PANTHER" id="PTHR33085">
    <property type="entry name" value="OS12G0113100 PROTEIN-RELATED"/>
    <property type="match status" value="1"/>
</dbReference>
<reference evidence="1" key="1">
    <citation type="submission" date="2018-08" db="EMBL/GenBank/DDBJ databases">
        <authorList>
            <person name="Rossello M."/>
        </authorList>
    </citation>
    <scope>NUCLEOTIDE SEQUENCE [LARGE SCALE GENOMIC DNA]</scope>
    <source>
        <strain evidence="1">cv. Chinese Spring</strain>
    </source>
</reference>
<gene>
    <name evidence="1" type="primary">LOC123131015</name>
</gene>
<dbReference type="OMA" id="ICSHALV"/>
<dbReference type="Gramene" id="TraesRN6A0100806600.1">
    <property type="protein sequence ID" value="TraesRN6A0100806600.1"/>
    <property type="gene ID" value="TraesRN6A0100806600"/>
</dbReference>
<name>A0A3B6NV96_WHEAT</name>
<evidence type="ECO:0000313" key="1">
    <source>
        <dbReference type="EnsemblPlants" id="TraesCS6A02G317800.1.cds1"/>
    </source>
</evidence>
<accession>A0A3B6NV96</accession>
<dbReference type="Gramene" id="TraesCS6A02G317800.1">
    <property type="protein sequence ID" value="TraesCS6A02G317800.1.cds1"/>
    <property type="gene ID" value="TraesCS6A02G317800"/>
</dbReference>
<keyword evidence="2" id="KW-1185">Reference proteome</keyword>
<proteinExistence type="predicted"/>
<dbReference type="PANTHER" id="PTHR33085:SF138">
    <property type="entry name" value="DUF1618 DOMAIN-CONTAINING PROTEIN"/>
    <property type="match status" value="1"/>
</dbReference>
<dbReference type="AlphaFoldDB" id="A0A3B6NV96"/>
<dbReference type="GeneID" id="123131015"/>
<dbReference type="Proteomes" id="UP000019116">
    <property type="component" value="Chromosome 6A"/>
</dbReference>
<dbReference type="RefSeq" id="XP_044406725.1">
    <property type="nucleotide sequence ID" value="XM_044550790.1"/>
</dbReference>
<reference evidence="1" key="2">
    <citation type="submission" date="2018-10" db="UniProtKB">
        <authorList>
            <consortium name="EnsemblPlants"/>
        </authorList>
    </citation>
    <scope>IDENTIFICATION</scope>
</reference>
<dbReference type="Gramene" id="TraesWEE_scaffold_073010_01G000100.1">
    <property type="protein sequence ID" value="TraesWEE_scaffold_073010_01G000100.1"/>
    <property type="gene ID" value="TraesWEE_scaffold_073010_01G000100"/>
</dbReference>
<sequence>MANRPGCMYSLRRFDLSRNQFFYSTPEEVALHGRVLPPIQRDSSSSLSKASGRVKKQQASEIRTIRLPSPLVNMRPAPYPKPKSDELRLDVFALSERNIVFADRQRHVFTYDTDSECLVTMPNLHAPKVDPLAISIPRPGGGEGSLYMIERLLCPGKSFQFEALVSGQHYNESHPCRTWQCDELPLPPLEEEIFIDSCAVVGNVICISASGFGSYCFDTLSHSWSRVGDWVLPFFGTA</sequence>
<dbReference type="Gramene" id="TraesCAD_scaffold_018854_01G000100.1">
    <property type="protein sequence ID" value="TraesCAD_scaffold_018854_01G000100.1"/>
    <property type="gene ID" value="TraesCAD_scaffold_018854_01G000100"/>
</dbReference>